<dbReference type="STRING" id="322710.Avin_43680"/>
<accession>C1DGJ3</accession>
<gene>
    <name evidence="1" type="ordered locus">Avin_43680</name>
</gene>
<protein>
    <submittedName>
        <fullName evidence="1">Uncharacterized protein</fullName>
    </submittedName>
</protein>
<name>C1DGJ3_AZOVD</name>
<keyword evidence="2" id="KW-1185">Reference proteome</keyword>
<sequence>MPGVRLLAGGEGCGGGDGSRSIANGFVPGRHAWGGFIRAWRR</sequence>
<organism evidence="1 2">
    <name type="scientific">Azotobacter vinelandii (strain DJ / ATCC BAA-1303)</name>
    <dbReference type="NCBI Taxonomy" id="322710"/>
    <lineage>
        <taxon>Bacteria</taxon>
        <taxon>Pseudomonadati</taxon>
        <taxon>Pseudomonadota</taxon>
        <taxon>Gammaproteobacteria</taxon>
        <taxon>Pseudomonadales</taxon>
        <taxon>Pseudomonadaceae</taxon>
        <taxon>Azotobacter</taxon>
    </lineage>
</organism>
<proteinExistence type="predicted"/>
<evidence type="ECO:0000313" key="1">
    <source>
        <dbReference type="EMBL" id="ACO80489.1"/>
    </source>
</evidence>
<dbReference type="EnsemblBacteria" id="ACO80489">
    <property type="protein sequence ID" value="ACO80489"/>
    <property type="gene ID" value="Avin_43680"/>
</dbReference>
<evidence type="ECO:0000313" key="2">
    <source>
        <dbReference type="Proteomes" id="UP000002424"/>
    </source>
</evidence>
<dbReference type="EMBL" id="CP001157">
    <property type="protein sequence ID" value="ACO80489.1"/>
    <property type="molecule type" value="Genomic_DNA"/>
</dbReference>
<reference evidence="1 2" key="1">
    <citation type="journal article" date="2009" name="J. Bacteriol.">
        <title>Genome sequence of Azotobacter vinelandii, an obligate aerobe specialized to support diverse anaerobic metabolic processes.</title>
        <authorList>
            <person name="Setubal J.C."/>
            <person name="dos Santos P."/>
            <person name="Goldman B.S."/>
            <person name="Ertesvag H."/>
            <person name="Espin G."/>
            <person name="Rubio L.M."/>
            <person name="Valla S."/>
            <person name="Almeida N.F."/>
            <person name="Balasubramanian D."/>
            <person name="Cromes L."/>
            <person name="Curatti L."/>
            <person name="Du Z."/>
            <person name="Godsy E."/>
            <person name="Goodner B."/>
            <person name="Hellner-Burris K."/>
            <person name="Hernandez J.A."/>
            <person name="Houmiel K."/>
            <person name="Imperial J."/>
            <person name="Kennedy C."/>
            <person name="Larson T.J."/>
            <person name="Latreille P."/>
            <person name="Ligon L.S."/>
            <person name="Lu J."/>
            <person name="Maerk M."/>
            <person name="Miller N.M."/>
            <person name="Norton S."/>
            <person name="O'Carroll I.P."/>
            <person name="Paulsen I."/>
            <person name="Raulfs E.C."/>
            <person name="Roemer R."/>
            <person name="Rosser J."/>
            <person name="Segura D."/>
            <person name="Slater S."/>
            <person name="Stricklin S.L."/>
            <person name="Studholme D.J."/>
            <person name="Sun J."/>
            <person name="Viana C.J."/>
            <person name="Wallin E."/>
            <person name="Wang B."/>
            <person name="Wheeler C."/>
            <person name="Zhu H."/>
            <person name="Dean D.R."/>
            <person name="Dixon R."/>
            <person name="Wood D."/>
        </authorList>
    </citation>
    <scope>NUCLEOTIDE SEQUENCE [LARGE SCALE GENOMIC DNA]</scope>
    <source>
        <strain evidence="2">DJ / ATCC BAA-1303</strain>
    </source>
</reference>
<dbReference type="KEGG" id="avn:Avin_43680"/>
<dbReference type="Proteomes" id="UP000002424">
    <property type="component" value="Chromosome"/>
</dbReference>
<dbReference type="AlphaFoldDB" id="C1DGJ3"/>
<dbReference type="HOGENOM" id="CLU_3246619_0_0_6"/>